<evidence type="ECO:0000256" key="1">
    <source>
        <dbReference type="ARBA" id="ARBA00009431"/>
    </source>
</evidence>
<name>A0AAV6IH05_9ERIC</name>
<dbReference type="Proteomes" id="UP000823749">
    <property type="component" value="Chromosome 11"/>
</dbReference>
<dbReference type="AlphaFoldDB" id="A0AAV6IH05"/>
<dbReference type="GO" id="GO:0006508">
    <property type="term" value="P:proteolysis"/>
    <property type="evidence" value="ECO:0007669"/>
    <property type="project" value="InterPro"/>
</dbReference>
<gene>
    <name evidence="3" type="ORF">RHGRI_032528</name>
</gene>
<dbReference type="InterPro" id="IPR001563">
    <property type="entry name" value="Peptidase_S10"/>
</dbReference>
<keyword evidence="4" id="KW-1185">Reference proteome</keyword>
<evidence type="ECO:0000256" key="2">
    <source>
        <dbReference type="SAM" id="Phobius"/>
    </source>
</evidence>
<evidence type="ECO:0000313" key="4">
    <source>
        <dbReference type="Proteomes" id="UP000823749"/>
    </source>
</evidence>
<dbReference type="GO" id="GO:0016747">
    <property type="term" value="F:acyltransferase activity, transferring groups other than amino-acyl groups"/>
    <property type="evidence" value="ECO:0007669"/>
    <property type="project" value="TreeGrafter"/>
</dbReference>
<dbReference type="EMBL" id="JACTNZ010000011">
    <property type="protein sequence ID" value="KAG5526274.1"/>
    <property type="molecule type" value="Genomic_DNA"/>
</dbReference>
<organism evidence="3 4">
    <name type="scientific">Rhododendron griersonianum</name>
    <dbReference type="NCBI Taxonomy" id="479676"/>
    <lineage>
        <taxon>Eukaryota</taxon>
        <taxon>Viridiplantae</taxon>
        <taxon>Streptophyta</taxon>
        <taxon>Embryophyta</taxon>
        <taxon>Tracheophyta</taxon>
        <taxon>Spermatophyta</taxon>
        <taxon>Magnoliopsida</taxon>
        <taxon>eudicotyledons</taxon>
        <taxon>Gunneridae</taxon>
        <taxon>Pentapetalae</taxon>
        <taxon>asterids</taxon>
        <taxon>Ericales</taxon>
        <taxon>Ericaceae</taxon>
        <taxon>Ericoideae</taxon>
        <taxon>Rhodoreae</taxon>
        <taxon>Rhododendron</taxon>
    </lineage>
</organism>
<keyword evidence="2" id="KW-1133">Transmembrane helix</keyword>
<dbReference type="GO" id="GO:0019748">
    <property type="term" value="P:secondary metabolic process"/>
    <property type="evidence" value="ECO:0007669"/>
    <property type="project" value="TreeGrafter"/>
</dbReference>
<dbReference type="PANTHER" id="PTHR11802">
    <property type="entry name" value="SERINE PROTEASE FAMILY S10 SERINE CARBOXYPEPTIDASE"/>
    <property type="match status" value="1"/>
</dbReference>
<comment type="caution">
    <text evidence="3">The sequence shown here is derived from an EMBL/GenBank/DDBJ whole genome shotgun (WGS) entry which is preliminary data.</text>
</comment>
<proteinExistence type="inferred from homology"/>
<dbReference type="PANTHER" id="PTHR11802:SF224">
    <property type="entry name" value="SERINE CARBOXYPEPTIDASE-LIKE 7 ISOFORM X1"/>
    <property type="match status" value="1"/>
</dbReference>
<comment type="similarity">
    <text evidence="1">Belongs to the peptidase S10 family.</text>
</comment>
<dbReference type="FunFam" id="3.40.50.1820:FF:000072">
    <property type="entry name" value="Serine carboxypeptidase-like 19"/>
    <property type="match status" value="1"/>
</dbReference>
<accession>A0AAV6IH05</accession>
<dbReference type="Pfam" id="PF00450">
    <property type="entry name" value="Peptidase_S10"/>
    <property type="match status" value="1"/>
</dbReference>
<evidence type="ECO:0008006" key="5">
    <source>
        <dbReference type="Google" id="ProtNLM"/>
    </source>
</evidence>
<dbReference type="InterPro" id="IPR029058">
    <property type="entry name" value="AB_hydrolase_fold"/>
</dbReference>
<dbReference type="SUPFAM" id="SSF53474">
    <property type="entry name" value="alpha/beta-Hydrolases"/>
    <property type="match status" value="1"/>
</dbReference>
<protein>
    <recommendedName>
        <fullName evidence="5">Serine carboxypeptidase-like 18</fullName>
    </recommendedName>
</protein>
<dbReference type="PRINTS" id="PR00724">
    <property type="entry name" value="CRBOXYPTASEC"/>
</dbReference>
<evidence type="ECO:0000313" key="3">
    <source>
        <dbReference type="EMBL" id="KAG5526274.1"/>
    </source>
</evidence>
<feature type="transmembrane region" description="Helical" evidence="2">
    <location>
        <begin position="28"/>
        <end position="47"/>
    </location>
</feature>
<dbReference type="GO" id="GO:0004185">
    <property type="term" value="F:serine-type carboxypeptidase activity"/>
    <property type="evidence" value="ECO:0007669"/>
    <property type="project" value="InterPro"/>
</dbReference>
<sequence>MFLREAASAIQKQLPKRQCTSTGSCGRWVYAPFLLLLVFLISTQSVLGGQSVKYLPGYGELPFELETGYVSVNESELFDYFIPSQGDPQEKNIPEETERNMATERKSDHYSSQLFPKNLLHNSHFNTNSPLLSTLNVLQLLLVLVLCTSTFAAFSQSIVKTLPGYAGDLPFKLETGYVSVGEWNDVHLFYYFIESEGDPDLDPLILWLTGGPGCSSFCGLAYEIGPIQFDTEHFDGKFPNLTLNPFSWTKVASIIFLDAPVGTGFSYADYAESYVVDDLLAATDNYNFLLKWLMDHPKFLSNKLYVGGDSYSGIIVPIIVQKIYDGNSEVGVQPLLNLQGYILGNPLTSEHDDKNARIEFAHRLALLSDKLYKSIKHNCHGEYVNIDPNNAPCIKDLTLVTEVRKKGLIMQEMTAFVFVVLVSKHCLANLDTAQILEPNCAYASRNSSKLKWDRRLIEEEPTDLLLLPVVPKFWCRIYNYIPSYIWANDERVRQALRIRKGTIEKWVRCNESLSYTEDVFTSLDYHRNLSHTSLRALVYSGDHDMLVPYLGTHKWIEALNLTVDDEWRPWFVDGQNGGYTMSYVNNGYHLTFATIKARKKTQPI</sequence>
<dbReference type="Gene3D" id="3.40.50.1820">
    <property type="entry name" value="alpha/beta hydrolase"/>
    <property type="match status" value="1"/>
</dbReference>
<keyword evidence="2" id="KW-0812">Transmembrane</keyword>
<reference evidence="3" key="1">
    <citation type="submission" date="2020-08" db="EMBL/GenBank/DDBJ databases">
        <title>Plant Genome Project.</title>
        <authorList>
            <person name="Zhang R.-G."/>
        </authorList>
    </citation>
    <scope>NUCLEOTIDE SEQUENCE</scope>
    <source>
        <strain evidence="3">WSP0</strain>
        <tissue evidence="3">Leaf</tissue>
    </source>
</reference>
<keyword evidence="2" id="KW-0472">Membrane</keyword>